<dbReference type="Proteomes" id="UP000761264">
    <property type="component" value="Unassembled WGS sequence"/>
</dbReference>
<keyword evidence="5 6" id="KW-0949">S-adenosyl-L-methionine</keyword>
<dbReference type="GO" id="GO:0009060">
    <property type="term" value="P:aerobic respiration"/>
    <property type="evidence" value="ECO:0007669"/>
    <property type="project" value="UniProtKB-UniRule"/>
</dbReference>
<keyword evidence="2 6" id="KW-0489">Methyltransferase</keyword>
<accession>A0A967EX77</accession>
<comment type="pathway">
    <text evidence="6">Cofactor biosynthesis; ubiquinone biosynthesis.</text>
</comment>
<dbReference type="FunFam" id="3.40.50.150:FF:000064">
    <property type="entry name" value="2-methoxy-6-polyprenyl-1,4-benzoquinol methylase, mitochondrial"/>
    <property type="match status" value="1"/>
</dbReference>
<comment type="catalytic activity">
    <reaction evidence="6">
        <text>a 2-demethylmenaquinol + S-adenosyl-L-methionine = a menaquinol + S-adenosyl-L-homocysteine + H(+)</text>
        <dbReference type="Rhea" id="RHEA:42640"/>
        <dbReference type="Rhea" id="RHEA-COMP:9539"/>
        <dbReference type="Rhea" id="RHEA-COMP:9563"/>
        <dbReference type="ChEBI" id="CHEBI:15378"/>
        <dbReference type="ChEBI" id="CHEBI:18151"/>
        <dbReference type="ChEBI" id="CHEBI:55437"/>
        <dbReference type="ChEBI" id="CHEBI:57856"/>
        <dbReference type="ChEBI" id="CHEBI:59789"/>
        <dbReference type="EC" id="2.1.1.163"/>
    </reaction>
</comment>
<dbReference type="CDD" id="cd02440">
    <property type="entry name" value="AdoMet_MTases"/>
    <property type="match status" value="1"/>
</dbReference>
<dbReference type="PROSITE" id="PS01183">
    <property type="entry name" value="UBIE_1"/>
    <property type="match status" value="1"/>
</dbReference>
<keyword evidence="9" id="KW-1185">Reference proteome</keyword>
<feature type="compositionally biased region" description="Basic and acidic residues" evidence="7">
    <location>
        <begin position="11"/>
        <end position="25"/>
    </location>
</feature>
<name>A0A967EX77_9PROT</name>
<evidence type="ECO:0000256" key="5">
    <source>
        <dbReference type="ARBA" id="ARBA00022691"/>
    </source>
</evidence>
<dbReference type="Gene3D" id="3.40.50.150">
    <property type="entry name" value="Vaccinia Virus protein VP39"/>
    <property type="match status" value="1"/>
</dbReference>
<keyword evidence="1 6" id="KW-0474">Menaquinone biosynthesis</keyword>
<dbReference type="InterPro" id="IPR029063">
    <property type="entry name" value="SAM-dependent_MTases_sf"/>
</dbReference>
<evidence type="ECO:0000256" key="6">
    <source>
        <dbReference type="HAMAP-Rule" id="MF_01813"/>
    </source>
</evidence>
<dbReference type="GO" id="GO:0009234">
    <property type="term" value="P:menaquinone biosynthetic process"/>
    <property type="evidence" value="ECO:0007669"/>
    <property type="project" value="UniProtKB-UniRule"/>
</dbReference>
<dbReference type="HAMAP" id="MF_01813">
    <property type="entry name" value="MenG_UbiE_methyltr"/>
    <property type="match status" value="1"/>
</dbReference>
<dbReference type="EMBL" id="JAAQPH010000003">
    <property type="protein sequence ID" value="NIA68120.1"/>
    <property type="molecule type" value="Genomic_DNA"/>
</dbReference>
<dbReference type="InterPro" id="IPR023576">
    <property type="entry name" value="UbiE/COQ5_MeTrFase_CS"/>
</dbReference>
<dbReference type="EC" id="2.1.1.163" evidence="6"/>
<dbReference type="RefSeq" id="WP_167222339.1">
    <property type="nucleotide sequence ID" value="NZ_JAAQPH010000003.1"/>
</dbReference>
<comment type="pathway">
    <text evidence="6">Quinol/quinone metabolism; menaquinone biosynthesis; menaquinol from 1,4-dihydroxy-2-naphthoate: step 2/2.</text>
</comment>
<evidence type="ECO:0000256" key="1">
    <source>
        <dbReference type="ARBA" id="ARBA00022428"/>
    </source>
</evidence>
<comment type="caution">
    <text evidence="6">Lacks conserved residue(s) required for the propagation of feature annotation.</text>
</comment>
<comment type="function">
    <text evidence="6">Methyltransferase required for the conversion of demethylmenaquinol (DMKH2) to menaquinol (MKH2) and the conversion of 2-polyprenyl-6-methoxy-1,4-benzoquinol (DDMQH2) to 2-polyprenyl-3-methyl-6-methoxy-1,4-benzoquinol (DMQH2).</text>
</comment>
<dbReference type="SUPFAM" id="SSF53335">
    <property type="entry name" value="S-adenosyl-L-methionine-dependent methyltransferases"/>
    <property type="match status" value="1"/>
</dbReference>
<keyword evidence="3 6" id="KW-0808">Transferase</keyword>
<evidence type="ECO:0000313" key="9">
    <source>
        <dbReference type="Proteomes" id="UP000761264"/>
    </source>
</evidence>
<evidence type="ECO:0000256" key="3">
    <source>
        <dbReference type="ARBA" id="ARBA00022679"/>
    </source>
</evidence>
<dbReference type="Pfam" id="PF01209">
    <property type="entry name" value="Ubie_methyltran"/>
    <property type="match status" value="1"/>
</dbReference>
<protein>
    <recommendedName>
        <fullName evidence="6">Ubiquinone/menaquinone biosynthesis C-methyltransferase UbiE</fullName>
        <ecNumber evidence="6">2.1.1.163</ecNumber>
        <ecNumber evidence="6">2.1.1.201</ecNumber>
    </recommendedName>
    <alternativeName>
        <fullName evidence="6">2-methoxy-6-polyprenyl-1,4-benzoquinol methylase</fullName>
    </alternativeName>
    <alternativeName>
        <fullName evidence="6">Demethylmenaquinone methyltransferase</fullName>
    </alternativeName>
</protein>
<dbReference type="GO" id="GO:0043770">
    <property type="term" value="F:demethylmenaquinone methyltransferase activity"/>
    <property type="evidence" value="ECO:0007669"/>
    <property type="project" value="UniProtKB-UniRule"/>
</dbReference>
<dbReference type="GO" id="GO:0008425">
    <property type="term" value="F:2-methoxy-6-polyprenyl-1,4-benzoquinol methyltransferase activity"/>
    <property type="evidence" value="ECO:0007669"/>
    <property type="project" value="UniProtKB-UniRule"/>
</dbReference>
<sequence>MNASPDSDSQDPDKQDPRDGGGRTHFGFREVAEEEKAPLVKGLFRSVAGNYDLMNDLMSGGIHRLWKSTMIDWLDPRPGIRLLDTAGGTGDIAFKVRERLDNHAAQATAESNILVCDLTLEMIEVGRDRALDHGIFKGIDWICGDAQQLPLPDSSVTAYTIAFGLRNVTHIDQALREARRVLKPGGRFLCLEFSHVVAPLFAALYDRYSFNVLPAMGAAIAGDRDSYVYLAESIRRFPPQDELASKMTEAGLEKVRYRNLSGGIAAIHSGWRI</sequence>
<organism evidence="8 9">
    <name type="scientific">Pelagibius litoralis</name>
    <dbReference type="NCBI Taxonomy" id="374515"/>
    <lineage>
        <taxon>Bacteria</taxon>
        <taxon>Pseudomonadati</taxon>
        <taxon>Pseudomonadota</taxon>
        <taxon>Alphaproteobacteria</taxon>
        <taxon>Rhodospirillales</taxon>
        <taxon>Rhodovibrionaceae</taxon>
        <taxon>Pelagibius</taxon>
    </lineage>
</organism>
<feature type="binding site" evidence="6">
    <location>
        <position position="89"/>
    </location>
    <ligand>
        <name>S-adenosyl-L-methionine</name>
        <dbReference type="ChEBI" id="CHEBI:59789"/>
    </ligand>
</feature>
<dbReference type="PROSITE" id="PS01184">
    <property type="entry name" value="UBIE_2"/>
    <property type="match status" value="1"/>
</dbReference>
<comment type="similarity">
    <text evidence="6">Belongs to the class I-like SAM-binding methyltransferase superfamily. MenG/UbiE family.</text>
</comment>
<dbReference type="PROSITE" id="PS51608">
    <property type="entry name" value="SAM_MT_UBIE"/>
    <property type="match status" value="1"/>
</dbReference>
<comment type="caution">
    <text evidence="8">The sequence shown here is derived from an EMBL/GenBank/DDBJ whole genome shotgun (WGS) entry which is preliminary data.</text>
</comment>
<dbReference type="PANTHER" id="PTHR43591:SF24">
    <property type="entry name" value="2-METHOXY-6-POLYPRENYL-1,4-BENZOQUINOL METHYLASE, MITOCHONDRIAL"/>
    <property type="match status" value="1"/>
</dbReference>
<keyword evidence="4 6" id="KW-0831">Ubiquinone biosynthesis</keyword>
<feature type="binding site" evidence="6">
    <location>
        <position position="117"/>
    </location>
    <ligand>
        <name>S-adenosyl-L-methionine</name>
        <dbReference type="ChEBI" id="CHEBI:59789"/>
    </ligand>
</feature>
<dbReference type="NCBIfam" id="TIGR01934">
    <property type="entry name" value="MenG_MenH_UbiE"/>
    <property type="match status" value="1"/>
</dbReference>
<reference evidence="8" key="1">
    <citation type="submission" date="2020-03" db="EMBL/GenBank/DDBJ databases">
        <title>Genome of Pelagibius litoralis DSM 21314T.</title>
        <authorList>
            <person name="Wang G."/>
        </authorList>
    </citation>
    <scope>NUCLEOTIDE SEQUENCE</scope>
    <source>
        <strain evidence="8">DSM 21314</strain>
    </source>
</reference>
<dbReference type="AlphaFoldDB" id="A0A967EX77"/>
<evidence type="ECO:0000256" key="4">
    <source>
        <dbReference type="ARBA" id="ARBA00022688"/>
    </source>
</evidence>
<dbReference type="InterPro" id="IPR004033">
    <property type="entry name" value="UbiE/COQ5_MeTrFase"/>
</dbReference>
<proteinExistence type="inferred from homology"/>
<comment type="catalytic activity">
    <reaction evidence="6">
        <text>a 2-methoxy-6-(all-trans-polyprenyl)benzene-1,4-diol + S-adenosyl-L-methionine = a 5-methoxy-2-methyl-3-(all-trans-polyprenyl)benzene-1,4-diol + S-adenosyl-L-homocysteine + H(+)</text>
        <dbReference type="Rhea" id="RHEA:28286"/>
        <dbReference type="Rhea" id="RHEA-COMP:10858"/>
        <dbReference type="Rhea" id="RHEA-COMP:10859"/>
        <dbReference type="ChEBI" id="CHEBI:15378"/>
        <dbReference type="ChEBI" id="CHEBI:57856"/>
        <dbReference type="ChEBI" id="CHEBI:59789"/>
        <dbReference type="ChEBI" id="CHEBI:84166"/>
        <dbReference type="ChEBI" id="CHEBI:84167"/>
        <dbReference type="EC" id="2.1.1.201"/>
    </reaction>
</comment>
<dbReference type="GO" id="GO:0032259">
    <property type="term" value="P:methylation"/>
    <property type="evidence" value="ECO:0007669"/>
    <property type="project" value="UniProtKB-KW"/>
</dbReference>
<gene>
    <name evidence="6" type="primary">ubiE</name>
    <name evidence="8" type="ORF">HBA54_05905</name>
</gene>
<evidence type="ECO:0000313" key="8">
    <source>
        <dbReference type="EMBL" id="NIA68120.1"/>
    </source>
</evidence>
<dbReference type="PANTHER" id="PTHR43591">
    <property type="entry name" value="METHYLTRANSFERASE"/>
    <property type="match status" value="1"/>
</dbReference>
<feature type="binding site" evidence="6">
    <location>
        <begin position="145"/>
        <end position="146"/>
    </location>
    <ligand>
        <name>S-adenosyl-L-methionine</name>
        <dbReference type="ChEBI" id="CHEBI:59789"/>
    </ligand>
</feature>
<evidence type="ECO:0000256" key="7">
    <source>
        <dbReference type="SAM" id="MobiDB-lite"/>
    </source>
</evidence>
<dbReference type="EC" id="2.1.1.201" evidence="6"/>
<evidence type="ECO:0000256" key="2">
    <source>
        <dbReference type="ARBA" id="ARBA00022603"/>
    </source>
</evidence>
<feature type="region of interest" description="Disordered" evidence="7">
    <location>
        <begin position="1"/>
        <end position="25"/>
    </location>
</feature>